<dbReference type="Gene3D" id="3.30.565.10">
    <property type="entry name" value="Histidine kinase-like ATPase, C-terminal domain"/>
    <property type="match status" value="1"/>
</dbReference>
<dbReference type="HOGENOM" id="CLU_000445_133_3_7"/>
<dbReference type="InterPro" id="IPR000700">
    <property type="entry name" value="PAS-assoc_C"/>
</dbReference>
<evidence type="ECO:0000256" key="2">
    <source>
        <dbReference type="ARBA" id="ARBA00012438"/>
    </source>
</evidence>
<dbReference type="InterPro" id="IPR005467">
    <property type="entry name" value="His_kinase_dom"/>
</dbReference>
<dbReference type="InterPro" id="IPR003661">
    <property type="entry name" value="HisK_dim/P_dom"/>
</dbReference>
<accession>K7YNE7</accession>
<dbReference type="InterPro" id="IPR035965">
    <property type="entry name" value="PAS-like_dom_sf"/>
</dbReference>
<dbReference type="NCBIfam" id="TIGR00229">
    <property type="entry name" value="sensory_box"/>
    <property type="match status" value="1"/>
</dbReference>
<dbReference type="RefSeq" id="WP_015090792.1">
    <property type="nucleotide sequence ID" value="NC_019567.1"/>
</dbReference>
<dbReference type="SUPFAM" id="SSF55874">
    <property type="entry name" value="ATPase domain of HSP90 chaperone/DNA topoisomerase II/histidine kinase"/>
    <property type="match status" value="1"/>
</dbReference>
<feature type="domain" description="PAS" evidence="7">
    <location>
        <begin position="9"/>
        <end position="85"/>
    </location>
</feature>
<dbReference type="STRING" id="1069642.Bdt_1646"/>
<proteinExistence type="predicted"/>
<evidence type="ECO:0000259" key="8">
    <source>
        <dbReference type="PROSITE" id="PS50113"/>
    </source>
</evidence>
<sequence length="512" mass="58785">MITDLLKDQNTLLEKINKTIPNSVYIFDLNEVNMVWFNDRVKDLYGYTLAELRALGPEYYARSMHPDDIPVLNAAIEKSRTLKEGEVISIEYRFKDHNGQYHWINDRITPFSRDADGNVATILGIATDVDDRKSYEETLKKTIEKMNLSLSAANMGTWEWDIEKNRLQWDTKMYEMHDVPVLPGLNPLDEVWKRAIREDMESVNRRIQEAVENRQDFYVTYRVTHSNQQIHHIKCYGKFMTQNGNTVSPRMYGVAWDSTEEFQTEREMAENKAKLISSTKMAALGEMSGGIAHEINNPLTVIQARAFQLQQMVDSGKMDPAKIKQAAESISRTADKIARIIKSLRSFAREGTYDPFEVIPLKQIIEETLEFCRTRFYNHGVEVEVGEIGPELEVECRLIQIEQVLLNLLNNSFDAISDLQEKWIRIKVVEQVDSIEIHVIDSGNGIPEKIAEQIMLPFFTTKEVGKGTGLGLSISAGIMKSHKGELILDRQAPNTTFVVRLPRWQEEEALSY</sequence>
<feature type="domain" description="Histidine kinase" evidence="6">
    <location>
        <begin position="290"/>
        <end position="505"/>
    </location>
</feature>
<evidence type="ECO:0000256" key="4">
    <source>
        <dbReference type="ARBA" id="ARBA00022679"/>
    </source>
</evidence>
<dbReference type="SMART" id="SM00387">
    <property type="entry name" value="HATPase_c"/>
    <property type="match status" value="1"/>
</dbReference>
<dbReference type="Pfam" id="PF00512">
    <property type="entry name" value="HisKA"/>
    <property type="match status" value="1"/>
</dbReference>
<dbReference type="PANTHER" id="PTHR43304">
    <property type="entry name" value="PHYTOCHROME-LIKE PROTEIN CPH1"/>
    <property type="match status" value="1"/>
</dbReference>
<dbReference type="InterPro" id="IPR004358">
    <property type="entry name" value="Sig_transdc_His_kin-like_C"/>
</dbReference>
<dbReference type="PATRIC" id="fig|1069642.3.peg.1627"/>
<protein>
    <recommendedName>
        <fullName evidence="2">histidine kinase</fullName>
        <ecNumber evidence="2">2.7.13.3</ecNumber>
    </recommendedName>
</protein>
<keyword evidence="5 9" id="KW-0418">Kinase</keyword>
<dbReference type="PANTHER" id="PTHR43304:SF1">
    <property type="entry name" value="PAC DOMAIN-CONTAINING PROTEIN"/>
    <property type="match status" value="1"/>
</dbReference>
<dbReference type="Gene3D" id="1.10.287.130">
    <property type="match status" value="1"/>
</dbReference>
<evidence type="ECO:0000313" key="9">
    <source>
        <dbReference type="EMBL" id="AFY01341.1"/>
    </source>
</evidence>
<dbReference type="PROSITE" id="PS50113">
    <property type="entry name" value="PAC"/>
    <property type="match status" value="1"/>
</dbReference>
<dbReference type="InterPro" id="IPR013655">
    <property type="entry name" value="PAS_fold_3"/>
</dbReference>
<evidence type="ECO:0000259" key="7">
    <source>
        <dbReference type="PROSITE" id="PS50112"/>
    </source>
</evidence>
<keyword evidence="4" id="KW-0808">Transferase</keyword>
<dbReference type="CDD" id="cd00082">
    <property type="entry name" value="HisKA"/>
    <property type="match status" value="1"/>
</dbReference>
<dbReference type="Gene3D" id="3.30.450.20">
    <property type="entry name" value="PAS domain"/>
    <property type="match status" value="2"/>
</dbReference>
<evidence type="ECO:0000256" key="1">
    <source>
        <dbReference type="ARBA" id="ARBA00000085"/>
    </source>
</evidence>
<organism evidence="9 10">
    <name type="scientific">Bdellovibrio bacteriovorus str. Tiberius</name>
    <dbReference type="NCBI Taxonomy" id="1069642"/>
    <lineage>
        <taxon>Bacteria</taxon>
        <taxon>Pseudomonadati</taxon>
        <taxon>Bdellovibrionota</taxon>
        <taxon>Bdellovibrionia</taxon>
        <taxon>Bdellovibrionales</taxon>
        <taxon>Pseudobdellovibrionaceae</taxon>
        <taxon>Bdellovibrio</taxon>
    </lineage>
</organism>
<dbReference type="GO" id="GO:0000155">
    <property type="term" value="F:phosphorelay sensor kinase activity"/>
    <property type="evidence" value="ECO:0007669"/>
    <property type="project" value="InterPro"/>
</dbReference>
<dbReference type="SMART" id="SM00086">
    <property type="entry name" value="PAC"/>
    <property type="match status" value="1"/>
</dbReference>
<dbReference type="EMBL" id="CP002930">
    <property type="protein sequence ID" value="AFY01341.1"/>
    <property type="molecule type" value="Genomic_DNA"/>
</dbReference>
<dbReference type="PROSITE" id="PS50112">
    <property type="entry name" value="PAS"/>
    <property type="match status" value="1"/>
</dbReference>
<dbReference type="PRINTS" id="PR00344">
    <property type="entry name" value="BCTRLSENSOR"/>
</dbReference>
<dbReference type="CDD" id="cd00130">
    <property type="entry name" value="PAS"/>
    <property type="match status" value="1"/>
</dbReference>
<dbReference type="AlphaFoldDB" id="K7YNE7"/>
<name>K7YNE7_BDEBC</name>
<dbReference type="Pfam" id="PF08447">
    <property type="entry name" value="PAS_3"/>
    <property type="match status" value="1"/>
</dbReference>
<dbReference type="SUPFAM" id="SSF55785">
    <property type="entry name" value="PYP-like sensor domain (PAS domain)"/>
    <property type="match status" value="2"/>
</dbReference>
<feature type="domain" description="PAC" evidence="8">
    <location>
        <begin position="88"/>
        <end position="141"/>
    </location>
</feature>
<evidence type="ECO:0000259" key="6">
    <source>
        <dbReference type="PROSITE" id="PS50109"/>
    </source>
</evidence>
<evidence type="ECO:0000313" key="10">
    <source>
        <dbReference type="Proteomes" id="UP000010074"/>
    </source>
</evidence>
<dbReference type="InterPro" id="IPR036097">
    <property type="entry name" value="HisK_dim/P_sf"/>
</dbReference>
<dbReference type="SMART" id="SM00388">
    <property type="entry name" value="HisKA"/>
    <property type="match status" value="1"/>
</dbReference>
<dbReference type="InterPro" id="IPR000014">
    <property type="entry name" value="PAS"/>
</dbReference>
<dbReference type="PROSITE" id="PS50109">
    <property type="entry name" value="HIS_KIN"/>
    <property type="match status" value="1"/>
</dbReference>
<dbReference type="InterPro" id="IPR036890">
    <property type="entry name" value="HATPase_C_sf"/>
</dbReference>
<dbReference type="OrthoDB" id="5287848at2"/>
<dbReference type="Proteomes" id="UP000010074">
    <property type="component" value="Chromosome"/>
</dbReference>
<dbReference type="Pfam" id="PF02518">
    <property type="entry name" value="HATPase_c"/>
    <property type="match status" value="1"/>
</dbReference>
<gene>
    <name evidence="9" type="ORF">Bdt_1646</name>
</gene>
<dbReference type="KEGG" id="bbat:Bdt_1646"/>
<comment type="catalytic activity">
    <reaction evidence="1">
        <text>ATP + protein L-histidine = ADP + protein N-phospho-L-histidine.</text>
        <dbReference type="EC" id="2.7.13.3"/>
    </reaction>
</comment>
<dbReference type="InterPro" id="IPR001610">
    <property type="entry name" value="PAC"/>
</dbReference>
<keyword evidence="3" id="KW-0597">Phosphoprotein</keyword>
<reference evidence="9 10" key="1">
    <citation type="journal article" date="2012" name="BMC Genomics">
        <title>Genome analysis of a simultaneously predatory and prey-independent, novel Bdellovibrio bacteriovorus from the River Tiber, supports in silico predictions of both ancient and recent lateral gene transfer from diverse bacteria.</title>
        <authorList>
            <person name="Hobley L."/>
            <person name="Lerner T.R."/>
            <person name="Williams L.E."/>
            <person name="Lambert C."/>
            <person name="Till R."/>
            <person name="Milner D.S."/>
            <person name="Basford S.M."/>
            <person name="Capeness M.J."/>
            <person name="Fenton A.K."/>
            <person name="Atterbury R.J."/>
            <person name="Harris M.A."/>
            <person name="Sockett R.E."/>
        </authorList>
    </citation>
    <scope>NUCLEOTIDE SEQUENCE [LARGE SCALE GENOMIC DNA]</scope>
    <source>
        <strain evidence="9 10">Tiberius</strain>
    </source>
</reference>
<evidence type="ECO:0000256" key="5">
    <source>
        <dbReference type="ARBA" id="ARBA00022777"/>
    </source>
</evidence>
<dbReference type="SUPFAM" id="SSF47384">
    <property type="entry name" value="Homodimeric domain of signal transducing histidine kinase"/>
    <property type="match status" value="1"/>
</dbReference>
<evidence type="ECO:0000256" key="3">
    <source>
        <dbReference type="ARBA" id="ARBA00022553"/>
    </source>
</evidence>
<dbReference type="EC" id="2.7.13.3" evidence="2"/>
<dbReference type="InterPro" id="IPR052162">
    <property type="entry name" value="Sensor_kinase/Photoreceptor"/>
</dbReference>
<dbReference type="InterPro" id="IPR003594">
    <property type="entry name" value="HATPase_dom"/>
</dbReference>